<dbReference type="EMBL" id="RKMF01000002">
    <property type="protein sequence ID" value="ROZ64663.1"/>
    <property type="molecule type" value="Genomic_DNA"/>
</dbReference>
<protein>
    <submittedName>
        <fullName evidence="3">Recombinase family protein</fullName>
    </submittedName>
</protein>
<keyword evidence="4" id="KW-1185">Reference proteome</keyword>
<sequence>MKAVTYRRSVTENPDWLNRQESDCRRYADEHGLTITEVFTDIGRPSDGLRGVLDAVAREDVTGLIVTDLARRQVRRSRRRRPAAPRRRRRHPRHQRPHDTLRRGEPDRRQAGAPRCPGPAVVPLRR</sequence>
<feature type="compositionally biased region" description="Basic residues" evidence="1">
    <location>
        <begin position="72"/>
        <end position="96"/>
    </location>
</feature>
<evidence type="ECO:0000259" key="2">
    <source>
        <dbReference type="Pfam" id="PF00239"/>
    </source>
</evidence>
<dbReference type="Gene3D" id="3.40.50.1390">
    <property type="entry name" value="Resolvase, N-terminal catalytic domain"/>
    <property type="match status" value="1"/>
</dbReference>
<dbReference type="InterPro" id="IPR006119">
    <property type="entry name" value="Resolv_N"/>
</dbReference>
<organism evidence="3 4">
    <name type="scientific">Kocuria soli</name>
    <dbReference type="NCBI Taxonomy" id="2485125"/>
    <lineage>
        <taxon>Bacteria</taxon>
        <taxon>Bacillati</taxon>
        <taxon>Actinomycetota</taxon>
        <taxon>Actinomycetes</taxon>
        <taxon>Micrococcales</taxon>
        <taxon>Micrococcaceae</taxon>
        <taxon>Kocuria</taxon>
    </lineage>
</organism>
<dbReference type="OrthoDB" id="4807504at2"/>
<dbReference type="InterPro" id="IPR036162">
    <property type="entry name" value="Resolvase-like_N_sf"/>
</dbReference>
<feature type="domain" description="Resolvase/invertase-type recombinase catalytic" evidence="2">
    <location>
        <begin position="5"/>
        <end position="71"/>
    </location>
</feature>
<evidence type="ECO:0000313" key="3">
    <source>
        <dbReference type="EMBL" id="ROZ64663.1"/>
    </source>
</evidence>
<name>A0A3N4AEI8_9MICC</name>
<evidence type="ECO:0000256" key="1">
    <source>
        <dbReference type="SAM" id="MobiDB-lite"/>
    </source>
</evidence>
<proteinExistence type="predicted"/>
<dbReference type="GO" id="GO:0000150">
    <property type="term" value="F:DNA strand exchange activity"/>
    <property type="evidence" value="ECO:0007669"/>
    <property type="project" value="InterPro"/>
</dbReference>
<accession>A0A3N4AEI8</accession>
<comment type="caution">
    <text evidence="3">The sequence shown here is derived from an EMBL/GenBank/DDBJ whole genome shotgun (WGS) entry which is preliminary data.</text>
</comment>
<feature type="region of interest" description="Disordered" evidence="1">
    <location>
        <begin position="72"/>
        <end position="126"/>
    </location>
</feature>
<dbReference type="AlphaFoldDB" id="A0A3N4AEI8"/>
<reference evidence="3 4" key="1">
    <citation type="submission" date="2018-10" db="EMBL/GenBank/DDBJ databases">
        <title>Kocuria sp. M5W7-7, whole genome shotgun sequence.</title>
        <authorList>
            <person name="Tuo L."/>
        </authorList>
    </citation>
    <scope>NUCLEOTIDE SEQUENCE [LARGE SCALE GENOMIC DNA]</scope>
    <source>
        <strain evidence="3 4">M5W7-7</strain>
    </source>
</reference>
<feature type="compositionally biased region" description="Basic and acidic residues" evidence="1">
    <location>
        <begin position="97"/>
        <end position="110"/>
    </location>
</feature>
<dbReference type="GO" id="GO:0003677">
    <property type="term" value="F:DNA binding"/>
    <property type="evidence" value="ECO:0007669"/>
    <property type="project" value="InterPro"/>
</dbReference>
<dbReference type="Proteomes" id="UP000270616">
    <property type="component" value="Unassembled WGS sequence"/>
</dbReference>
<evidence type="ECO:0000313" key="4">
    <source>
        <dbReference type="Proteomes" id="UP000270616"/>
    </source>
</evidence>
<dbReference type="Pfam" id="PF00239">
    <property type="entry name" value="Resolvase"/>
    <property type="match status" value="1"/>
</dbReference>
<gene>
    <name evidence="3" type="ORF">EDL96_02110</name>
</gene>